<evidence type="ECO:0000313" key="2">
    <source>
        <dbReference type="EMBL" id="VDD77362.1"/>
    </source>
</evidence>
<feature type="domain" description="PRELI/MSF1" evidence="1">
    <location>
        <begin position="5"/>
        <end position="175"/>
    </location>
</feature>
<protein>
    <submittedName>
        <fullName evidence="4">PRELI/MSF1 domain-containing protein</fullName>
    </submittedName>
</protein>
<reference evidence="4" key="2">
    <citation type="submission" date="2019-11" db="UniProtKB">
        <authorList>
            <consortium name="WormBaseParasite"/>
        </authorList>
    </citation>
    <scope>IDENTIFICATION</scope>
</reference>
<evidence type="ECO:0000313" key="3">
    <source>
        <dbReference type="Proteomes" id="UP000267029"/>
    </source>
</evidence>
<evidence type="ECO:0000259" key="1">
    <source>
        <dbReference type="PROSITE" id="PS50904"/>
    </source>
</evidence>
<dbReference type="InterPro" id="IPR006797">
    <property type="entry name" value="PRELI/MSF1_dom"/>
</dbReference>
<sequence>MAVSPFSWSGVFVIKKPWTDVMRAAQIKYPNPFNPNVLSIDVVSRDMDMETGVLHTVKLINSSWPMFTNVGELKAVERTIVDPRRKYMLLESNNVDLRGVLKASEKLEYEVHPDNAEWTIIRHRVSVDAFRFIAYAALSASQKAARLGREALNWVIDNRVDHFMVRAPLLRLQSPATTASSGAPTTSKPSCPANGITAHSLWSRWRFFLPPAIVAHASTDQLSNSSLLVRRQRTCSTSSLPASLECVVTSFDSFNPTEALGEIREKVATDVTVLRERLRRQCQKVVSRFSKVDEYVLIM</sequence>
<dbReference type="Proteomes" id="UP000267029">
    <property type="component" value="Unassembled WGS sequence"/>
</dbReference>
<dbReference type="Pfam" id="PF04707">
    <property type="entry name" value="PRELI"/>
    <property type="match status" value="1"/>
</dbReference>
<proteinExistence type="predicted"/>
<dbReference type="InterPro" id="IPR037365">
    <property type="entry name" value="Slowmo/Ups"/>
</dbReference>
<dbReference type="GO" id="GO:0005758">
    <property type="term" value="C:mitochondrial intermembrane space"/>
    <property type="evidence" value="ECO:0007669"/>
    <property type="project" value="InterPro"/>
</dbReference>
<organism evidence="4">
    <name type="scientific">Mesocestoides corti</name>
    <name type="common">Flatworm</name>
    <dbReference type="NCBI Taxonomy" id="53468"/>
    <lineage>
        <taxon>Eukaryota</taxon>
        <taxon>Metazoa</taxon>
        <taxon>Spiralia</taxon>
        <taxon>Lophotrochozoa</taxon>
        <taxon>Platyhelminthes</taxon>
        <taxon>Cestoda</taxon>
        <taxon>Eucestoda</taxon>
        <taxon>Cyclophyllidea</taxon>
        <taxon>Mesocestoididae</taxon>
        <taxon>Mesocestoides</taxon>
    </lineage>
</organism>
<dbReference type="WBParaSite" id="MCU_010776-RA">
    <property type="protein sequence ID" value="MCU_010776-RA"/>
    <property type="gene ID" value="MCU_010776"/>
</dbReference>
<dbReference type="PROSITE" id="PS50904">
    <property type="entry name" value="PRELI_MSF1"/>
    <property type="match status" value="1"/>
</dbReference>
<evidence type="ECO:0000313" key="4">
    <source>
        <dbReference type="WBParaSite" id="MCU_010776-RA"/>
    </source>
</evidence>
<dbReference type="OrthoDB" id="407630at2759"/>
<dbReference type="EMBL" id="UXSR01000745">
    <property type="protein sequence ID" value="VDD77362.1"/>
    <property type="molecule type" value="Genomic_DNA"/>
</dbReference>
<reference evidence="2 3" key="1">
    <citation type="submission" date="2018-10" db="EMBL/GenBank/DDBJ databases">
        <authorList>
            <consortium name="Pathogen Informatics"/>
        </authorList>
    </citation>
    <scope>NUCLEOTIDE SEQUENCE [LARGE SCALE GENOMIC DNA]</scope>
</reference>
<name>A0A158QTM4_MESCO</name>
<gene>
    <name evidence="2" type="ORF">MCOS_LOCUS3365</name>
</gene>
<accession>A0A158QTM4</accession>
<dbReference type="STRING" id="53468.A0A158QTM4"/>
<dbReference type="AlphaFoldDB" id="A0A158QTM4"/>
<keyword evidence="3" id="KW-1185">Reference proteome</keyword>
<dbReference type="PANTHER" id="PTHR11158">
    <property type="entry name" value="MSF1/PX19 RELATED"/>
    <property type="match status" value="1"/>
</dbReference>